<dbReference type="EMBL" id="QICA01000008">
    <property type="protein sequence ID" value="RNL38142.1"/>
    <property type="molecule type" value="Genomic_DNA"/>
</dbReference>
<dbReference type="Proteomes" id="UP000278327">
    <property type="component" value="Unassembled WGS sequence"/>
</dbReference>
<evidence type="ECO:0000256" key="3">
    <source>
        <dbReference type="ARBA" id="ARBA00023163"/>
    </source>
</evidence>
<feature type="domain" description="HTH marR-type" evidence="5">
    <location>
        <begin position="224"/>
        <end position="323"/>
    </location>
</feature>
<sequence length="342" mass="38111">MPSTKTTKVASLEQSLTFFCLIICLTIVAHLEYRPSWDTRTYHMEYRKRRRATVEHIGGTWGVGSDAALVFDRWMRIIAGRLRTEYGSTINQFWVLLVTSERPGMPITAAANTLELNYTTVAECVGQLALAGALEKTESEDDSRCALITMTGAGERLMDTLDRCLISIAKDALAPLEGKRRVQGLRLFFEVCVRLDKKRMAGNLVRGDSAFIITCQQIAVEFGRLCRQYHLSEIQGHTLLAVGQNGCISMRALREKLRLDAPTLSRAVSRLVERGLAKRIEGASRRETNVALTASGLQCASSLAEETDSMLARLFASDYGSTVFRQTVNALRASLEEYIQHH</sequence>
<feature type="domain" description="HTH marR-type" evidence="5">
    <location>
        <begin position="81"/>
        <end position="181"/>
    </location>
</feature>
<dbReference type="GO" id="GO:0003677">
    <property type="term" value="F:DNA binding"/>
    <property type="evidence" value="ECO:0007669"/>
    <property type="project" value="UniProtKB-KW"/>
</dbReference>
<dbReference type="SMART" id="SM00347">
    <property type="entry name" value="HTH_MARR"/>
    <property type="match status" value="2"/>
</dbReference>
<accession>A0A3N0ATC9</accession>
<dbReference type="InterPro" id="IPR036388">
    <property type="entry name" value="WH-like_DNA-bd_sf"/>
</dbReference>
<evidence type="ECO:0000256" key="2">
    <source>
        <dbReference type="ARBA" id="ARBA00023125"/>
    </source>
</evidence>
<proteinExistence type="predicted"/>
<reference evidence="6 7" key="1">
    <citation type="journal article" date="2019" name="Microbiol. Resour. Announc.">
        <title>Draft Genome Sequences of Type Strains of Gordonibacter faecihominis, Paraeggerthella hongkongensis, Parvibacter caecicola,Slackia equolifaciens, Slackia faecicanis, and Slackia isoflavoniconvertens.</title>
        <authorList>
            <person name="Danylec N."/>
            <person name="Stoll D.A."/>
            <person name="Dotsch A."/>
            <person name="Huch M."/>
        </authorList>
    </citation>
    <scope>NUCLEOTIDE SEQUENCE [LARGE SCALE GENOMIC DNA]</scope>
    <source>
        <strain evidence="6 7">DSM 18785</strain>
    </source>
</reference>
<comment type="caution">
    <text evidence="6">The sequence shown here is derived from an EMBL/GenBank/DDBJ whole genome shotgun (WGS) entry which is preliminary data.</text>
</comment>
<dbReference type="GO" id="GO:0003700">
    <property type="term" value="F:DNA-binding transcription factor activity"/>
    <property type="evidence" value="ECO:0007669"/>
    <property type="project" value="InterPro"/>
</dbReference>
<evidence type="ECO:0000259" key="5">
    <source>
        <dbReference type="SMART" id="SM00347"/>
    </source>
</evidence>
<evidence type="ECO:0000313" key="6">
    <source>
        <dbReference type="EMBL" id="RNL38142.1"/>
    </source>
</evidence>
<evidence type="ECO:0000256" key="4">
    <source>
        <dbReference type="SAM" id="Phobius"/>
    </source>
</evidence>
<dbReference type="Pfam" id="PF12802">
    <property type="entry name" value="MarR_2"/>
    <property type="match status" value="1"/>
</dbReference>
<keyword evidence="1" id="KW-0805">Transcription regulation</keyword>
<protein>
    <recommendedName>
        <fullName evidence="5">HTH marR-type domain-containing protein</fullName>
    </recommendedName>
</protein>
<dbReference type="InterPro" id="IPR036390">
    <property type="entry name" value="WH_DNA-bd_sf"/>
</dbReference>
<dbReference type="PANTHER" id="PTHR42756:SF1">
    <property type="entry name" value="TRANSCRIPTIONAL REPRESSOR OF EMRAB OPERON"/>
    <property type="match status" value="1"/>
</dbReference>
<dbReference type="PANTHER" id="PTHR42756">
    <property type="entry name" value="TRANSCRIPTIONAL REGULATOR, MARR"/>
    <property type="match status" value="1"/>
</dbReference>
<keyword evidence="4" id="KW-0812">Transmembrane</keyword>
<dbReference type="AlphaFoldDB" id="A0A3N0ATC9"/>
<keyword evidence="2" id="KW-0238">DNA-binding</keyword>
<feature type="transmembrane region" description="Helical" evidence="4">
    <location>
        <begin position="15"/>
        <end position="33"/>
    </location>
</feature>
<name>A0A3N0ATC9_9ACTN</name>
<evidence type="ECO:0000313" key="7">
    <source>
        <dbReference type="Proteomes" id="UP000278327"/>
    </source>
</evidence>
<gene>
    <name evidence="6" type="ORF">DMP10_05870</name>
</gene>
<organism evidence="6 7">
    <name type="scientific">Adlercreutzia equolifaciens subsp. celatus DSM 18785</name>
    <dbReference type="NCBI Taxonomy" id="1121021"/>
    <lineage>
        <taxon>Bacteria</taxon>
        <taxon>Bacillati</taxon>
        <taxon>Actinomycetota</taxon>
        <taxon>Coriobacteriia</taxon>
        <taxon>Eggerthellales</taxon>
        <taxon>Eggerthellaceae</taxon>
        <taxon>Adlercreutzia</taxon>
    </lineage>
</organism>
<keyword evidence="7" id="KW-1185">Reference proteome</keyword>
<dbReference type="InterPro" id="IPR000835">
    <property type="entry name" value="HTH_MarR-typ"/>
</dbReference>
<evidence type="ECO:0000256" key="1">
    <source>
        <dbReference type="ARBA" id="ARBA00023015"/>
    </source>
</evidence>
<dbReference type="SUPFAM" id="SSF46785">
    <property type="entry name" value="Winged helix' DNA-binding domain"/>
    <property type="match status" value="2"/>
</dbReference>
<keyword evidence="4" id="KW-1133">Transmembrane helix</keyword>
<keyword evidence="4" id="KW-0472">Membrane</keyword>
<dbReference type="Gene3D" id="1.10.10.10">
    <property type="entry name" value="Winged helix-like DNA-binding domain superfamily/Winged helix DNA-binding domain"/>
    <property type="match status" value="2"/>
</dbReference>
<keyword evidence="3" id="KW-0804">Transcription</keyword>